<dbReference type="Proteomes" id="UP000823775">
    <property type="component" value="Unassembled WGS sequence"/>
</dbReference>
<organism evidence="1 2">
    <name type="scientific">Datura stramonium</name>
    <name type="common">Jimsonweed</name>
    <name type="synonym">Common thornapple</name>
    <dbReference type="NCBI Taxonomy" id="4076"/>
    <lineage>
        <taxon>Eukaryota</taxon>
        <taxon>Viridiplantae</taxon>
        <taxon>Streptophyta</taxon>
        <taxon>Embryophyta</taxon>
        <taxon>Tracheophyta</taxon>
        <taxon>Spermatophyta</taxon>
        <taxon>Magnoliopsida</taxon>
        <taxon>eudicotyledons</taxon>
        <taxon>Gunneridae</taxon>
        <taxon>Pentapetalae</taxon>
        <taxon>asterids</taxon>
        <taxon>lamiids</taxon>
        <taxon>Solanales</taxon>
        <taxon>Solanaceae</taxon>
        <taxon>Solanoideae</taxon>
        <taxon>Datureae</taxon>
        <taxon>Datura</taxon>
    </lineage>
</organism>
<evidence type="ECO:0000313" key="1">
    <source>
        <dbReference type="EMBL" id="MCE3214658.1"/>
    </source>
</evidence>
<evidence type="ECO:0000313" key="2">
    <source>
        <dbReference type="Proteomes" id="UP000823775"/>
    </source>
</evidence>
<gene>
    <name evidence="1" type="ORF">HAX54_053002</name>
</gene>
<reference evidence="1 2" key="1">
    <citation type="journal article" date="2021" name="BMC Genomics">
        <title>Datura genome reveals duplications of psychoactive alkaloid biosynthetic genes and high mutation rate following tissue culture.</title>
        <authorList>
            <person name="Rajewski A."/>
            <person name="Carter-House D."/>
            <person name="Stajich J."/>
            <person name="Litt A."/>
        </authorList>
    </citation>
    <scope>NUCLEOTIDE SEQUENCE [LARGE SCALE GENOMIC DNA]</scope>
    <source>
        <strain evidence="1">AR-01</strain>
    </source>
</reference>
<sequence length="69" mass="7165">SIPKFADGSPALSKGTGDLRLVVELSGEAPLQSVNRQSITNELKQVMSAVVTSANRRSSSAIVGAPELK</sequence>
<comment type="caution">
    <text evidence="1">The sequence shown here is derived from an EMBL/GenBank/DDBJ whole genome shotgun (WGS) entry which is preliminary data.</text>
</comment>
<accession>A0ABS8WTZ8</accession>
<dbReference type="EMBL" id="JACEIK010009753">
    <property type="protein sequence ID" value="MCE3214658.1"/>
    <property type="molecule type" value="Genomic_DNA"/>
</dbReference>
<name>A0ABS8WTZ8_DATST</name>
<protein>
    <submittedName>
        <fullName evidence="1">Uncharacterized protein</fullName>
    </submittedName>
</protein>
<keyword evidence="2" id="KW-1185">Reference proteome</keyword>
<feature type="non-terminal residue" evidence="1">
    <location>
        <position position="1"/>
    </location>
</feature>
<proteinExistence type="predicted"/>